<keyword evidence="1" id="KW-0378">Hydrolase</keyword>
<comment type="caution">
    <text evidence="3">The sequence shown here is derived from an EMBL/GenBank/DDBJ whole genome shotgun (WGS) entry which is preliminary data.</text>
</comment>
<dbReference type="SUPFAM" id="SSF82171">
    <property type="entry name" value="DPP6 N-terminal domain-like"/>
    <property type="match status" value="1"/>
</dbReference>
<dbReference type="GO" id="GO:0006508">
    <property type="term" value="P:proteolysis"/>
    <property type="evidence" value="ECO:0007669"/>
    <property type="project" value="InterPro"/>
</dbReference>
<feature type="domain" description="Peptidase S9 prolyl oligopeptidase catalytic" evidence="2">
    <location>
        <begin position="420"/>
        <end position="626"/>
    </location>
</feature>
<dbReference type="InterPro" id="IPR029058">
    <property type="entry name" value="AB_hydrolase_fold"/>
</dbReference>
<reference evidence="3 4" key="1">
    <citation type="submission" date="2020-02" db="EMBL/GenBank/DDBJ databases">
        <title>Albibacoteraceae fam. nov., the first described family within the subdivision 4 Verrucomicrobia.</title>
        <authorList>
            <person name="Xi F."/>
        </authorList>
    </citation>
    <scope>NUCLEOTIDE SEQUENCE [LARGE SCALE GENOMIC DNA]</scope>
    <source>
        <strain evidence="3 4">CK1056</strain>
    </source>
</reference>
<dbReference type="SUPFAM" id="SSF53474">
    <property type="entry name" value="alpha/beta-Hydrolases"/>
    <property type="match status" value="1"/>
</dbReference>
<evidence type="ECO:0000313" key="3">
    <source>
        <dbReference type="EMBL" id="NDV62755.1"/>
    </source>
</evidence>
<dbReference type="Gene3D" id="3.40.50.1820">
    <property type="entry name" value="alpha/beta hydrolase"/>
    <property type="match status" value="1"/>
</dbReference>
<sequence>MRRFYEVVCLFLLVSVGLNLFGSSDTDQEDLIDALFSNPQFLYAQLSPNGQYLASLSHYRGKRSVLVLDLNTKEINGVTVSRGDDVSSFQWIDEDHFIYHVAKWEIYTKGIYIYSVSKRRAQKILDPYESGLLYRGVVDPMVHHKDKFALKITKGHYTKPPDLYVMNPISLSLRKMADNPGEVSRYIVDEDGNPLFALGWVDRKPFVLQSNEGEGWQLTDSFNEEFKPVDMLPGNRYLLTELTNGEGFRGVNLLDLKTGEFPNAPRFMPGYDLLGGSSSPIIDNMNGYVIGLHYHREKPGNFWFDQKPREIESLIAYAFPDHNLQFLGYNPQSQCVYYTISSDTLPPAIFQVDLQAGKFARVYNQFPEATGLDFRPMQPVSFRSGQDGPLIHGYLTLPEGPGPHPTVMLIHGGPHVRDTWGFNPEVQFFALNGYAVMQVNYRGSAGYGSDHALSSLGEVAALSVEDVIQGAKWMIEEGVADPERLAIMGGSFGGFISLAAAAREPSLWSAVIGYAGVYDLNALYKQDSRRDFNWVDDFFVDYDEDLYSSLSPVHLAAGMEAPVLIIHGKNDQRVRVSQAKSMIRALKKEDKQVDSLFIGWGVHGLPEEKYRKKFFLKIISFLDEHM</sequence>
<dbReference type="InterPro" id="IPR001375">
    <property type="entry name" value="Peptidase_S9_cat"/>
</dbReference>
<evidence type="ECO:0000259" key="2">
    <source>
        <dbReference type="Pfam" id="PF00326"/>
    </source>
</evidence>
<evidence type="ECO:0000313" key="4">
    <source>
        <dbReference type="Proteomes" id="UP000478417"/>
    </source>
</evidence>
<dbReference type="AlphaFoldDB" id="A0A6B2M4J0"/>
<dbReference type="Proteomes" id="UP000478417">
    <property type="component" value="Unassembled WGS sequence"/>
</dbReference>
<protein>
    <submittedName>
        <fullName evidence="3">S9 family peptidase</fullName>
    </submittedName>
</protein>
<gene>
    <name evidence="3" type="ORF">G0Q06_09860</name>
</gene>
<accession>A0A6B2M4J0</accession>
<dbReference type="RefSeq" id="WP_163965190.1">
    <property type="nucleotide sequence ID" value="NZ_JAAGNX010000002.1"/>
</dbReference>
<dbReference type="Pfam" id="PF00326">
    <property type="entry name" value="Peptidase_S9"/>
    <property type="match status" value="1"/>
</dbReference>
<dbReference type="EMBL" id="JAAGNX010000002">
    <property type="protein sequence ID" value="NDV62755.1"/>
    <property type="molecule type" value="Genomic_DNA"/>
</dbReference>
<dbReference type="GO" id="GO:0004252">
    <property type="term" value="F:serine-type endopeptidase activity"/>
    <property type="evidence" value="ECO:0007669"/>
    <property type="project" value="TreeGrafter"/>
</dbReference>
<organism evidence="3 4">
    <name type="scientific">Oceanipulchritudo coccoides</name>
    <dbReference type="NCBI Taxonomy" id="2706888"/>
    <lineage>
        <taxon>Bacteria</taxon>
        <taxon>Pseudomonadati</taxon>
        <taxon>Verrucomicrobiota</taxon>
        <taxon>Opitutia</taxon>
        <taxon>Puniceicoccales</taxon>
        <taxon>Oceanipulchritudinaceae</taxon>
        <taxon>Oceanipulchritudo</taxon>
    </lineage>
</organism>
<dbReference type="PANTHER" id="PTHR42776">
    <property type="entry name" value="SERINE PEPTIDASE S9 FAMILY MEMBER"/>
    <property type="match status" value="1"/>
</dbReference>
<name>A0A6B2M4J0_9BACT</name>
<evidence type="ECO:0000256" key="1">
    <source>
        <dbReference type="ARBA" id="ARBA00022801"/>
    </source>
</evidence>
<keyword evidence="4" id="KW-1185">Reference proteome</keyword>
<dbReference type="PANTHER" id="PTHR42776:SF27">
    <property type="entry name" value="DIPEPTIDYL PEPTIDASE FAMILY MEMBER 6"/>
    <property type="match status" value="1"/>
</dbReference>
<proteinExistence type="predicted"/>